<organism evidence="2 3">
    <name type="scientific">Rhinocladiella mackenziei CBS 650.93</name>
    <dbReference type="NCBI Taxonomy" id="1442369"/>
    <lineage>
        <taxon>Eukaryota</taxon>
        <taxon>Fungi</taxon>
        <taxon>Dikarya</taxon>
        <taxon>Ascomycota</taxon>
        <taxon>Pezizomycotina</taxon>
        <taxon>Eurotiomycetes</taxon>
        <taxon>Chaetothyriomycetidae</taxon>
        <taxon>Chaetothyriales</taxon>
        <taxon>Herpotrichiellaceae</taxon>
        <taxon>Rhinocladiella</taxon>
    </lineage>
</organism>
<feature type="compositionally biased region" description="Polar residues" evidence="1">
    <location>
        <begin position="17"/>
        <end position="30"/>
    </location>
</feature>
<dbReference type="GeneID" id="25297785"/>
<evidence type="ECO:0000313" key="2">
    <source>
        <dbReference type="EMBL" id="KIX00649.1"/>
    </source>
</evidence>
<sequence>MFEEIPSRSTDAVEVTAGSTLNQSQKPQAKTDSKLPSARQSRSIDIFKRFPLSPTKGLKDLAVQEITNRKEADEPVKKTKVRERKMQREAKDKVREEKRNVSKKRARQYEEQKKLQKAEEKRVRTLYMDGTA</sequence>
<evidence type="ECO:0000256" key="1">
    <source>
        <dbReference type="SAM" id="MobiDB-lite"/>
    </source>
</evidence>
<dbReference type="HOGENOM" id="CLU_1918255_0_0_1"/>
<reference evidence="2 3" key="1">
    <citation type="submission" date="2015-01" db="EMBL/GenBank/DDBJ databases">
        <title>The Genome Sequence of Rhinocladiella mackenzie CBS 650.93.</title>
        <authorList>
            <consortium name="The Broad Institute Genomics Platform"/>
            <person name="Cuomo C."/>
            <person name="de Hoog S."/>
            <person name="Gorbushina A."/>
            <person name="Stielow B."/>
            <person name="Teixiera M."/>
            <person name="Abouelleil A."/>
            <person name="Chapman S.B."/>
            <person name="Priest M."/>
            <person name="Young S.K."/>
            <person name="Wortman J."/>
            <person name="Nusbaum C."/>
            <person name="Birren B."/>
        </authorList>
    </citation>
    <scope>NUCLEOTIDE SEQUENCE [LARGE SCALE GENOMIC DNA]</scope>
    <source>
        <strain evidence="2 3">CBS 650.93</strain>
    </source>
</reference>
<feature type="region of interest" description="Disordered" evidence="1">
    <location>
        <begin position="1"/>
        <end position="42"/>
    </location>
</feature>
<dbReference type="EMBL" id="KN847482">
    <property type="protein sequence ID" value="KIX00649.1"/>
    <property type="molecule type" value="Genomic_DNA"/>
</dbReference>
<accession>A0A0D2I4E1</accession>
<name>A0A0D2I4E1_9EURO</name>
<gene>
    <name evidence="2" type="ORF">Z518_09714</name>
</gene>
<dbReference type="AlphaFoldDB" id="A0A0D2I4E1"/>
<feature type="compositionally biased region" description="Basic and acidic residues" evidence="1">
    <location>
        <begin position="107"/>
        <end position="123"/>
    </location>
</feature>
<dbReference type="RefSeq" id="XP_013267785.1">
    <property type="nucleotide sequence ID" value="XM_013412331.1"/>
</dbReference>
<evidence type="ECO:0000313" key="3">
    <source>
        <dbReference type="Proteomes" id="UP000053617"/>
    </source>
</evidence>
<dbReference type="VEuPathDB" id="FungiDB:Z518_09714"/>
<proteinExistence type="predicted"/>
<dbReference type="Proteomes" id="UP000053617">
    <property type="component" value="Unassembled WGS sequence"/>
</dbReference>
<feature type="compositionally biased region" description="Basic and acidic residues" evidence="1">
    <location>
        <begin position="68"/>
        <end position="77"/>
    </location>
</feature>
<keyword evidence="3" id="KW-1185">Reference proteome</keyword>
<feature type="compositionally biased region" description="Basic and acidic residues" evidence="1">
    <location>
        <begin position="84"/>
        <end position="100"/>
    </location>
</feature>
<feature type="region of interest" description="Disordered" evidence="1">
    <location>
        <begin position="68"/>
        <end position="132"/>
    </location>
</feature>
<protein>
    <submittedName>
        <fullName evidence="2">Uncharacterized protein</fullName>
    </submittedName>
</protein>